<name>A0ABT1ZI54_9MICO</name>
<dbReference type="Gene3D" id="1.10.600.10">
    <property type="entry name" value="Farnesyl Diphosphate Synthase"/>
    <property type="match status" value="1"/>
</dbReference>
<dbReference type="InterPro" id="IPR008949">
    <property type="entry name" value="Isoprenoid_synthase_dom_sf"/>
</dbReference>
<comment type="caution">
    <text evidence="3">The sequence shown here is derived from an EMBL/GenBank/DDBJ whole genome shotgun (WGS) entry which is preliminary data.</text>
</comment>
<proteinExistence type="predicted"/>
<dbReference type="SFLD" id="SFLDG01018">
    <property type="entry name" value="Squalene/Phytoene_Synthase_Lik"/>
    <property type="match status" value="1"/>
</dbReference>
<accession>A0ABT1ZI54</accession>
<evidence type="ECO:0000313" key="4">
    <source>
        <dbReference type="Proteomes" id="UP001205337"/>
    </source>
</evidence>
<protein>
    <submittedName>
        <fullName evidence="3">Phytoene/squalene synthase family protein</fullName>
    </submittedName>
</protein>
<gene>
    <name evidence="3" type="ORF">NUH29_12660</name>
</gene>
<organism evidence="3 4">
    <name type="scientific">Protaetiibacter mangrovi</name>
    <dbReference type="NCBI Taxonomy" id="2970926"/>
    <lineage>
        <taxon>Bacteria</taxon>
        <taxon>Bacillati</taxon>
        <taxon>Actinomycetota</taxon>
        <taxon>Actinomycetes</taxon>
        <taxon>Micrococcales</taxon>
        <taxon>Microbacteriaceae</taxon>
        <taxon>Protaetiibacter</taxon>
    </lineage>
</organism>
<evidence type="ECO:0000256" key="2">
    <source>
        <dbReference type="ARBA" id="ARBA00022679"/>
    </source>
</evidence>
<dbReference type="SUPFAM" id="SSF48576">
    <property type="entry name" value="Terpenoid synthases"/>
    <property type="match status" value="1"/>
</dbReference>
<dbReference type="EMBL" id="JANTHX010000008">
    <property type="protein sequence ID" value="MCS0500399.1"/>
    <property type="molecule type" value="Genomic_DNA"/>
</dbReference>
<dbReference type="SFLD" id="SFLDS00005">
    <property type="entry name" value="Isoprenoid_Synthase_Type_I"/>
    <property type="match status" value="1"/>
</dbReference>
<dbReference type="RefSeq" id="WP_258799559.1">
    <property type="nucleotide sequence ID" value="NZ_JANTHX010000008.1"/>
</dbReference>
<dbReference type="InterPro" id="IPR033904">
    <property type="entry name" value="Trans_IPPS_HH"/>
</dbReference>
<dbReference type="InterPro" id="IPR002060">
    <property type="entry name" value="Squ/phyt_synthse"/>
</dbReference>
<keyword evidence="2" id="KW-0808">Transferase</keyword>
<dbReference type="InterPro" id="IPR044843">
    <property type="entry name" value="Trans_IPPS_bact-type"/>
</dbReference>
<keyword evidence="4" id="KW-1185">Reference proteome</keyword>
<dbReference type="InterPro" id="IPR019845">
    <property type="entry name" value="Squalene/phytoene_synthase_CS"/>
</dbReference>
<dbReference type="Pfam" id="PF00494">
    <property type="entry name" value="SQS_PSY"/>
    <property type="match status" value="1"/>
</dbReference>
<sequence length="292" mass="32086">MTRRRDDEPTGLTLYRSTARESSAPVIRRYSSSFGMASRLFPRRCEAQIAAIYALVRVADEIVDGTAAEAGLDAASQLRVLDEFEIDTERALASGFSANLVVQAFADVARAAGFGTELTAPFFASMRRDLQPVAFDDEESLREYVYGSAEVVGLMCLRVFTSDSPVDPELDDAARALGSAFQKVNFLRDLADDRNRLDREYLPAFRRLPLEAAKAEVVADIRDELRRARAGIPLLPADCRLAVAAATALFGELLDRIEALPAEALLTTRVSVPTGRKLALVARERMRLRGGR</sequence>
<comment type="pathway">
    <text evidence="1">Carotenoid biosynthesis; phytoene biosynthesis.</text>
</comment>
<evidence type="ECO:0000313" key="3">
    <source>
        <dbReference type="EMBL" id="MCS0500399.1"/>
    </source>
</evidence>
<dbReference type="PROSITE" id="PS01045">
    <property type="entry name" value="SQUALEN_PHYTOEN_SYN_2"/>
    <property type="match status" value="1"/>
</dbReference>
<evidence type="ECO:0000256" key="1">
    <source>
        <dbReference type="ARBA" id="ARBA00004684"/>
    </source>
</evidence>
<dbReference type="CDD" id="cd00683">
    <property type="entry name" value="Trans_IPPS_HH"/>
    <property type="match status" value="1"/>
</dbReference>
<dbReference type="Proteomes" id="UP001205337">
    <property type="component" value="Unassembled WGS sequence"/>
</dbReference>
<dbReference type="PANTHER" id="PTHR31480">
    <property type="entry name" value="BIFUNCTIONAL LYCOPENE CYCLASE/PHYTOENE SYNTHASE"/>
    <property type="match status" value="1"/>
</dbReference>
<dbReference type="SFLD" id="SFLDG01212">
    <property type="entry name" value="Phytoene_synthase_like"/>
    <property type="match status" value="1"/>
</dbReference>
<reference evidence="3 4" key="1">
    <citation type="submission" date="2022-08" db="EMBL/GenBank/DDBJ databases">
        <authorList>
            <person name="Li F."/>
        </authorList>
    </citation>
    <scope>NUCLEOTIDE SEQUENCE [LARGE SCALE GENOMIC DNA]</scope>
    <source>
        <strain evidence="3 4">10F1B-8-1</strain>
    </source>
</reference>